<sequence length="379" mass="40711">MPADHPYRAEIAAVRESLAEGGSWHAGETSLSRLSAESRAARLGVPWPDDAELTARAEQPDRMLSAARAATGQQVISSVAPSEVLPARFDLRQLGFATPVKDQGECGSCAAFATAATLEGTAAYTRGARGLGLDLSEAQLHFDYAAARESLHPDGSWPDELFDDAMTHGVAFEDCYPYREDGSGALNPGWLDRLARAEEVVDLSGNPAAIKHHLYGYGPVAACLVIYEDLFHYTGGVYRHTTEKTSGGHCVALVGWDDVEGCWIAKNSWGTEWGEGGYVRIAYGEGYLEDYPAARPTTLGCTGVNLRAWLPPQRALRLFTSAHDANAWVYLEQAGWARLSGGPRGTATALAMLADPRARGSAVAPFIDNDELAMLRIGQ</sequence>
<dbReference type="PROSITE" id="PS00639">
    <property type="entry name" value="THIOL_PROTEASE_HIS"/>
    <property type="match status" value="1"/>
</dbReference>
<evidence type="ECO:0000313" key="4">
    <source>
        <dbReference type="EMBL" id="GAA1980959.1"/>
    </source>
</evidence>
<dbReference type="SUPFAM" id="SSF54001">
    <property type="entry name" value="Cysteine proteinases"/>
    <property type="match status" value="1"/>
</dbReference>
<dbReference type="InterPro" id="IPR013128">
    <property type="entry name" value="Peptidase_C1A"/>
</dbReference>
<dbReference type="InterPro" id="IPR039417">
    <property type="entry name" value="Peptidase_C1A_papain-like"/>
</dbReference>
<comment type="caution">
    <text evidence="4">The sequence shown here is derived from an EMBL/GenBank/DDBJ whole genome shotgun (WGS) entry which is preliminary data.</text>
</comment>
<dbReference type="PANTHER" id="PTHR12411">
    <property type="entry name" value="CYSTEINE PROTEASE FAMILY C1-RELATED"/>
    <property type="match status" value="1"/>
</dbReference>
<keyword evidence="2" id="KW-1015">Disulfide bond</keyword>
<dbReference type="Proteomes" id="UP001501116">
    <property type="component" value="Unassembled WGS sequence"/>
</dbReference>
<organism evidence="4 5">
    <name type="scientific">Amycolatopsis minnesotensis</name>
    <dbReference type="NCBI Taxonomy" id="337894"/>
    <lineage>
        <taxon>Bacteria</taxon>
        <taxon>Bacillati</taxon>
        <taxon>Actinomycetota</taxon>
        <taxon>Actinomycetes</taxon>
        <taxon>Pseudonocardiales</taxon>
        <taxon>Pseudonocardiaceae</taxon>
        <taxon>Amycolatopsis</taxon>
    </lineage>
</organism>
<keyword evidence="5" id="KW-1185">Reference proteome</keyword>
<dbReference type="EMBL" id="BAAANN010000033">
    <property type="protein sequence ID" value="GAA1980959.1"/>
    <property type="molecule type" value="Genomic_DNA"/>
</dbReference>
<reference evidence="5" key="1">
    <citation type="journal article" date="2019" name="Int. J. Syst. Evol. Microbiol.">
        <title>The Global Catalogue of Microorganisms (GCM) 10K type strain sequencing project: providing services to taxonomists for standard genome sequencing and annotation.</title>
        <authorList>
            <consortium name="The Broad Institute Genomics Platform"/>
            <consortium name="The Broad Institute Genome Sequencing Center for Infectious Disease"/>
            <person name="Wu L."/>
            <person name="Ma J."/>
        </authorList>
    </citation>
    <scope>NUCLEOTIDE SEQUENCE [LARGE SCALE GENOMIC DNA]</scope>
    <source>
        <strain evidence="5">JCM 14545</strain>
    </source>
</reference>
<evidence type="ECO:0000256" key="1">
    <source>
        <dbReference type="ARBA" id="ARBA00008455"/>
    </source>
</evidence>
<dbReference type="PROSITE" id="PS00640">
    <property type="entry name" value="THIOL_PROTEASE_ASN"/>
    <property type="match status" value="1"/>
</dbReference>
<dbReference type="InterPro" id="IPR000668">
    <property type="entry name" value="Peptidase_C1A_C"/>
</dbReference>
<evidence type="ECO:0000259" key="3">
    <source>
        <dbReference type="SMART" id="SM00645"/>
    </source>
</evidence>
<dbReference type="SMART" id="SM00645">
    <property type="entry name" value="Pept_C1"/>
    <property type="match status" value="1"/>
</dbReference>
<dbReference type="RefSeq" id="WP_344428315.1">
    <property type="nucleotide sequence ID" value="NZ_BAAANN010000033.1"/>
</dbReference>
<dbReference type="InterPro" id="IPR025661">
    <property type="entry name" value="Pept_asp_AS"/>
</dbReference>
<dbReference type="InterPro" id="IPR038765">
    <property type="entry name" value="Papain-like_cys_pep_sf"/>
</dbReference>
<comment type="similarity">
    <text evidence="1">Belongs to the peptidase C1 family.</text>
</comment>
<protein>
    <recommendedName>
        <fullName evidence="3">Peptidase C1A papain C-terminal domain-containing protein</fullName>
    </recommendedName>
</protein>
<evidence type="ECO:0000313" key="5">
    <source>
        <dbReference type="Proteomes" id="UP001501116"/>
    </source>
</evidence>
<dbReference type="CDD" id="cd02248">
    <property type="entry name" value="Peptidase_C1A"/>
    <property type="match status" value="1"/>
</dbReference>
<name>A0ABP5DII7_9PSEU</name>
<dbReference type="Pfam" id="PF00112">
    <property type="entry name" value="Peptidase_C1"/>
    <property type="match status" value="1"/>
</dbReference>
<evidence type="ECO:0000256" key="2">
    <source>
        <dbReference type="ARBA" id="ARBA00023157"/>
    </source>
</evidence>
<dbReference type="Gene3D" id="3.90.70.10">
    <property type="entry name" value="Cysteine proteinases"/>
    <property type="match status" value="1"/>
</dbReference>
<accession>A0ABP5DII7</accession>
<gene>
    <name evidence="4" type="ORF">GCM10009754_67170</name>
</gene>
<feature type="domain" description="Peptidase C1A papain C-terminal" evidence="3">
    <location>
        <begin position="85"/>
        <end position="297"/>
    </location>
</feature>
<proteinExistence type="inferred from homology"/>
<dbReference type="InterPro" id="IPR025660">
    <property type="entry name" value="Pept_his_AS"/>
</dbReference>